<evidence type="ECO:0000313" key="1">
    <source>
        <dbReference type="EMBL" id="KAJ9050979.1"/>
    </source>
</evidence>
<gene>
    <name evidence="1" type="ORF">DSO57_1009063</name>
</gene>
<comment type="caution">
    <text evidence="1">The sequence shown here is derived from an EMBL/GenBank/DDBJ whole genome shotgun (WGS) entry which is preliminary data.</text>
</comment>
<dbReference type="Proteomes" id="UP001165960">
    <property type="component" value="Unassembled WGS sequence"/>
</dbReference>
<keyword evidence="2" id="KW-1185">Reference proteome</keyword>
<evidence type="ECO:0000313" key="2">
    <source>
        <dbReference type="Proteomes" id="UP001165960"/>
    </source>
</evidence>
<protein>
    <submittedName>
        <fullName evidence="1">Uncharacterized protein</fullName>
    </submittedName>
</protein>
<sequence length="134" mass="14205">MVFNSNIFNGASSQASFNGGKVQGVEAPVYTQAFEAGNKEDDLYLTPNPYGFDLFSSHIVSSSAPAPVPTPSQAAHQPTNQDGNLDLEQLPATTQPPPTANQASAPVAQRPNCCVLRRGTDAQQEILTLGLDLY</sequence>
<accession>A0ACC2RLP8</accession>
<name>A0ACC2RLP8_9FUNG</name>
<proteinExistence type="predicted"/>
<dbReference type="EMBL" id="QTSX02007128">
    <property type="protein sequence ID" value="KAJ9050979.1"/>
    <property type="molecule type" value="Genomic_DNA"/>
</dbReference>
<reference evidence="1" key="1">
    <citation type="submission" date="2022-04" db="EMBL/GenBank/DDBJ databases">
        <title>Genome of the entomopathogenic fungus Entomophthora muscae.</title>
        <authorList>
            <person name="Elya C."/>
            <person name="Lovett B.R."/>
            <person name="Lee E."/>
            <person name="Macias A.M."/>
            <person name="Hajek A.E."/>
            <person name="De Bivort B.L."/>
            <person name="Kasson M.T."/>
            <person name="De Fine Licht H.H."/>
            <person name="Stajich J.E."/>
        </authorList>
    </citation>
    <scope>NUCLEOTIDE SEQUENCE</scope>
    <source>
        <strain evidence="1">Berkeley</strain>
    </source>
</reference>
<organism evidence="1 2">
    <name type="scientific">Entomophthora muscae</name>
    <dbReference type="NCBI Taxonomy" id="34485"/>
    <lineage>
        <taxon>Eukaryota</taxon>
        <taxon>Fungi</taxon>
        <taxon>Fungi incertae sedis</taxon>
        <taxon>Zoopagomycota</taxon>
        <taxon>Entomophthoromycotina</taxon>
        <taxon>Entomophthoromycetes</taxon>
        <taxon>Entomophthorales</taxon>
        <taxon>Entomophthoraceae</taxon>
        <taxon>Entomophthora</taxon>
    </lineage>
</organism>